<name>K9VN35_9CYAN</name>
<evidence type="ECO:0000313" key="1">
    <source>
        <dbReference type="EMBL" id="AFZ08887.1"/>
    </source>
</evidence>
<gene>
    <name evidence="1" type="ORF">Osc7112_4593</name>
</gene>
<reference evidence="1 2" key="1">
    <citation type="submission" date="2012-05" db="EMBL/GenBank/DDBJ databases">
        <title>Finished chromosome of genome of Oscillatoria sp. PCC 7112.</title>
        <authorList>
            <consortium name="US DOE Joint Genome Institute"/>
            <person name="Gugger M."/>
            <person name="Coursin T."/>
            <person name="Rippka R."/>
            <person name="Tandeau De Marsac N."/>
            <person name="Huntemann M."/>
            <person name="Wei C.-L."/>
            <person name="Han J."/>
            <person name="Detter J.C."/>
            <person name="Han C."/>
            <person name="Tapia R."/>
            <person name="Davenport K."/>
            <person name="Daligault H."/>
            <person name="Erkkila T."/>
            <person name="Gu W."/>
            <person name="Munk A.C.C."/>
            <person name="Teshima H."/>
            <person name="Xu Y."/>
            <person name="Chain P."/>
            <person name="Chen A."/>
            <person name="Krypides N."/>
            <person name="Mavromatis K."/>
            <person name="Markowitz V."/>
            <person name="Szeto E."/>
            <person name="Ivanova N."/>
            <person name="Mikhailova N."/>
            <person name="Ovchinnikova G."/>
            <person name="Pagani I."/>
            <person name="Pati A."/>
            <person name="Goodwin L."/>
            <person name="Peters L."/>
            <person name="Pitluck S."/>
            <person name="Woyke T."/>
            <person name="Kerfeld C."/>
        </authorList>
    </citation>
    <scope>NUCLEOTIDE SEQUENCE [LARGE SCALE GENOMIC DNA]</scope>
    <source>
        <strain evidence="1 2">PCC 7112</strain>
    </source>
</reference>
<dbReference type="STRING" id="179408.Osc7112_4593"/>
<keyword evidence="2" id="KW-1185">Reference proteome</keyword>
<dbReference type="InterPro" id="IPR029060">
    <property type="entry name" value="PIN-like_dom_sf"/>
</dbReference>
<dbReference type="HOGENOM" id="CLU_142852_0_0_3"/>
<protein>
    <recommendedName>
        <fullName evidence="3">PIN domain-containing protein</fullName>
    </recommendedName>
</protein>
<dbReference type="EMBL" id="CP003614">
    <property type="protein sequence ID" value="AFZ08887.1"/>
    <property type="molecule type" value="Genomic_DNA"/>
</dbReference>
<dbReference type="AlphaFoldDB" id="K9VN35"/>
<dbReference type="Gene3D" id="3.40.50.1010">
    <property type="entry name" value="5'-nuclease"/>
    <property type="match status" value="1"/>
</dbReference>
<dbReference type="Proteomes" id="UP000010478">
    <property type="component" value="Chromosome"/>
</dbReference>
<organism evidence="1 2">
    <name type="scientific">Phormidium nigroviride PCC 7112</name>
    <dbReference type="NCBI Taxonomy" id="179408"/>
    <lineage>
        <taxon>Bacteria</taxon>
        <taxon>Bacillati</taxon>
        <taxon>Cyanobacteriota</taxon>
        <taxon>Cyanophyceae</taxon>
        <taxon>Oscillatoriophycideae</taxon>
        <taxon>Oscillatoriales</taxon>
        <taxon>Oscillatoriaceae</taxon>
        <taxon>Phormidium</taxon>
    </lineage>
</organism>
<dbReference type="PATRIC" id="fig|179408.3.peg.5710"/>
<evidence type="ECO:0000313" key="2">
    <source>
        <dbReference type="Proteomes" id="UP000010478"/>
    </source>
</evidence>
<dbReference type="RefSeq" id="WP_015178127.1">
    <property type="nucleotide sequence ID" value="NC_019729.1"/>
</dbReference>
<dbReference type="eggNOG" id="COG1487">
    <property type="taxonomic scope" value="Bacteria"/>
</dbReference>
<sequence>MSRIVLLDSGPLGIVTNPKATSPLYQEGKLWLQSLPQKGYIVMLPEIADYEVRRESIRAGKLAGIQRLDELKSQLPYRPLTTEVMLLAAQLWAQARMRGRPTAEANALDGDVILAAQAILEASKGNQVVIATTNVGHLSQFVDAREWRLIE</sequence>
<dbReference type="KEGG" id="oni:Osc7112_4593"/>
<dbReference type="OrthoDB" id="461957at2"/>
<proteinExistence type="predicted"/>
<accession>K9VN35</accession>
<evidence type="ECO:0008006" key="3">
    <source>
        <dbReference type="Google" id="ProtNLM"/>
    </source>
</evidence>
<dbReference type="SUPFAM" id="SSF88723">
    <property type="entry name" value="PIN domain-like"/>
    <property type="match status" value="1"/>
</dbReference>